<name>A0ABU9ZGZ0_9HYPH</name>
<gene>
    <name evidence="2" type="ORF">PUR21_21870</name>
</gene>
<keyword evidence="3" id="KW-1185">Reference proteome</keyword>
<evidence type="ECO:0000313" key="3">
    <source>
        <dbReference type="Proteomes" id="UP001404845"/>
    </source>
</evidence>
<feature type="region of interest" description="Disordered" evidence="1">
    <location>
        <begin position="201"/>
        <end position="221"/>
    </location>
</feature>
<accession>A0ABU9ZGZ0</accession>
<dbReference type="RefSeq" id="WP_345971671.1">
    <property type="nucleotide sequence ID" value="NZ_JAQYXL010000001.1"/>
</dbReference>
<comment type="caution">
    <text evidence="2">The sequence shown here is derived from an EMBL/GenBank/DDBJ whole genome shotgun (WGS) entry which is preliminary data.</text>
</comment>
<dbReference type="Proteomes" id="UP001404845">
    <property type="component" value="Unassembled WGS sequence"/>
</dbReference>
<evidence type="ECO:0000256" key="1">
    <source>
        <dbReference type="SAM" id="MobiDB-lite"/>
    </source>
</evidence>
<sequence>MEAAAALHRIAFEDSGEGLSRARTYGLLFYAQGISLATTGKPLFEATFRTTGYGFEIPELDERFGGPFGRWWLVLDGVDPGTLADSQVLHDVLRVFGPLNAQALASAIKSEAPWREARAGRDAMAPMRQADIHDHFAEMLDDGRDVIAELNLAQYPDRPDWERPFRVAVNVKCLAGHPMFSEAESRDLRRKLDLEELPDVWERDDAPGTGGAEGLAAVAVR</sequence>
<proteinExistence type="predicted"/>
<protein>
    <submittedName>
        <fullName evidence="2">Uncharacterized protein</fullName>
    </submittedName>
</protein>
<organism evidence="2 3">
    <name type="scientific">Methylorubrum rhodesianum</name>
    <dbReference type="NCBI Taxonomy" id="29427"/>
    <lineage>
        <taxon>Bacteria</taxon>
        <taxon>Pseudomonadati</taxon>
        <taxon>Pseudomonadota</taxon>
        <taxon>Alphaproteobacteria</taxon>
        <taxon>Hyphomicrobiales</taxon>
        <taxon>Methylobacteriaceae</taxon>
        <taxon>Methylorubrum</taxon>
    </lineage>
</organism>
<evidence type="ECO:0000313" key="2">
    <source>
        <dbReference type="EMBL" id="MEN3230255.1"/>
    </source>
</evidence>
<reference evidence="2 3" key="1">
    <citation type="journal article" date="2023" name="PLoS ONE">
        <title>Complete genome assembly of Hawai'i environmental nontuberculous mycobacteria reveals unexpected co-isolation with methylobacteria.</title>
        <authorList>
            <person name="Hendrix J."/>
            <person name="Epperson L.E."/>
            <person name="Tong E.I."/>
            <person name="Chan Y.L."/>
            <person name="Hasan N.A."/>
            <person name="Dawrs S.N."/>
            <person name="Norton G.J."/>
            <person name="Virdi R."/>
            <person name="Crooks J.L."/>
            <person name="Chan E.D."/>
            <person name="Honda J.R."/>
            <person name="Strong M."/>
        </authorList>
    </citation>
    <scope>NUCLEOTIDE SEQUENCE [LARGE SCALE GENOMIC DNA]</scope>
    <source>
        <strain evidence="2 3">NJH_HI01</strain>
    </source>
</reference>
<dbReference type="EMBL" id="JAQYXL010000001">
    <property type="protein sequence ID" value="MEN3230255.1"/>
    <property type="molecule type" value="Genomic_DNA"/>
</dbReference>